<dbReference type="SMART" id="SM00487">
    <property type="entry name" value="DEXDc"/>
    <property type="match status" value="1"/>
</dbReference>
<name>A0A0L0CU43_PLAFA</name>
<evidence type="ECO:0000256" key="5">
    <source>
        <dbReference type="PROSITE-ProRule" id="PRU00552"/>
    </source>
</evidence>
<keyword evidence="1" id="KW-0547">Nucleotide-binding</keyword>
<organism evidence="11 12">
    <name type="scientific">Plasmodium falciparum RAJ116</name>
    <dbReference type="NCBI Taxonomy" id="580058"/>
    <lineage>
        <taxon>Eukaryota</taxon>
        <taxon>Sar</taxon>
        <taxon>Alveolata</taxon>
        <taxon>Apicomplexa</taxon>
        <taxon>Aconoidasida</taxon>
        <taxon>Haemosporida</taxon>
        <taxon>Plasmodiidae</taxon>
        <taxon>Plasmodium</taxon>
        <taxon>Plasmodium (Laverania)</taxon>
    </lineage>
</organism>
<reference evidence="12" key="2">
    <citation type="submission" date="2015-07" db="EMBL/GenBank/DDBJ databases">
        <title>The genome sequence of Plasmodium falciparum RAJ116.</title>
        <authorList>
            <consortium name="The Broad Institute Genome Sequencing Platform"/>
            <person name="Volkman S.K."/>
            <person name="Neafsey D.E."/>
            <person name="Dash A.P."/>
            <person name="Chitnis C.E."/>
            <person name="Hartl D.L."/>
            <person name="Young S.K."/>
            <person name="Kodira C.D."/>
            <person name="Zeng Q."/>
            <person name="Koehrsen M."/>
            <person name="Godfrey P."/>
            <person name="Alvarado L."/>
            <person name="Berlin A."/>
            <person name="Borenstein D."/>
            <person name="Chen Z."/>
            <person name="Engels R."/>
            <person name="Freedman E."/>
            <person name="Gellesch M."/>
            <person name="Goldberg J."/>
            <person name="Griggs A."/>
            <person name="Gujja S."/>
            <person name="Heiman D."/>
            <person name="Hepburn T."/>
            <person name="Howarth C."/>
            <person name="Jen D."/>
            <person name="Larson L."/>
            <person name="Lewis B."/>
            <person name="Mehta T."/>
            <person name="Park D."/>
            <person name="Pearson M."/>
            <person name="Roberts A."/>
            <person name="Saif S."/>
            <person name="Shea T."/>
            <person name="Shenoy N."/>
            <person name="Sisk P."/>
            <person name="Stolte C."/>
            <person name="Sykes S."/>
            <person name="Walk T."/>
            <person name="White J."/>
            <person name="Yandava C."/>
            <person name="Wirth D.F."/>
            <person name="Nusbaum C."/>
            <person name="Birren B."/>
        </authorList>
    </citation>
    <scope>NUCLEOTIDE SEQUENCE [LARGE SCALE GENOMIC DNA]</scope>
    <source>
        <strain evidence="12">RAJ116</strain>
    </source>
</reference>
<feature type="domain" description="Helicase ATP-binding" evidence="8">
    <location>
        <begin position="191"/>
        <end position="365"/>
    </location>
</feature>
<dbReference type="InterPro" id="IPR001650">
    <property type="entry name" value="Helicase_C-like"/>
</dbReference>
<feature type="coiled-coil region" evidence="6">
    <location>
        <begin position="955"/>
        <end position="983"/>
    </location>
</feature>
<dbReference type="InterPro" id="IPR014001">
    <property type="entry name" value="Helicase_ATP-bd"/>
</dbReference>
<reference evidence="12" key="1">
    <citation type="submission" date="2015-07" db="EMBL/GenBank/DDBJ databases">
        <title>Annotation of Plasmodium falciparum RAJ116.</title>
        <authorList>
            <consortium name="The Broad Institute Genome Sequencing Platform"/>
            <person name="Volkman S.K."/>
            <person name="Neafsey D.E."/>
            <person name="Dash A.P."/>
            <person name="Chitnis C.E."/>
            <person name="Hartl D.L."/>
            <person name="Young S.K."/>
            <person name="Zeng Q."/>
            <person name="Koehrsen M."/>
            <person name="Alvarado L."/>
            <person name="Berlin A."/>
            <person name="Borenstein D."/>
            <person name="Chapman S.B."/>
            <person name="Chen Z."/>
            <person name="Engels R."/>
            <person name="Freedman E."/>
            <person name="Gellesch M."/>
            <person name="Goldberg J."/>
            <person name="Griggs A."/>
            <person name="Gujja S."/>
            <person name="Heilman E.R."/>
            <person name="Heiman D.I."/>
            <person name="Howarth C."/>
            <person name="Jen D."/>
            <person name="Larson L."/>
            <person name="Mehta T."/>
            <person name="Neiman D."/>
            <person name="Park D."/>
            <person name="Pearson M."/>
            <person name="Roberts A."/>
            <person name="Saif S."/>
            <person name="Shea T."/>
            <person name="Shenoy N."/>
            <person name="Sisk P."/>
            <person name="Stolte C."/>
            <person name="Sykes S."/>
            <person name="Walk T."/>
            <person name="White J."/>
            <person name="Yandava C."/>
            <person name="Haas B."/>
            <person name="Henn M.R."/>
            <person name="Nusbaum C."/>
            <person name="Birren B."/>
        </authorList>
    </citation>
    <scope>NUCLEOTIDE SEQUENCE [LARGE SCALE GENOMIC DNA]</scope>
    <source>
        <strain evidence="12">RAJ116</strain>
    </source>
</reference>
<dbReference type="GO" id="GO:0003724">
    <property type="term" value="F:RNA helicase activity"/>
    <property type="evidence" value="ECO:0007669"/>
    <property type="project" value="InterPro"/>
</dbReference>
<evidence type="ECO:0000256" key="2">
    <source>
        <dbReference type="ARBA" id="ARBA00022801"/>
    </source>
</evidence>
<dbReference type="InterPro" id="IPR000629">
    <property type="entry name" value="RNA-helicase_DEAD-box_CS"/>
</dbReference>
<dbReference type="Pfam" id="PF00270">
    <property type="entry name" value="DEAD"/>
    <property type="match status" value="1"/>
</dbReference>
<dbReference type="CDD" id="cd00268">
    <property type="entry name" value="DEADc"/>
    <property type="match status" value="1"/>
</dbReference>
<feature type="compositionally biased region" description="Basic and acidic residues" evidence="7">
    <location>
        <begin position="33"/>
        <end position="42"/>
    </location>
</feature>
<proteinExistence type="predicted"/>
<dbReference type="PROSITE" id="PS00039">
    <property type="entry name" value="DEAD_ATP_HELICASE"/>
    <property type="match status" value="1"/>
</dbReference>
<feature type="compositionally biased region" description="Basic residues" evidence="7">
    <location>
        <begin position="1121"/>
        <end position="1137"/>
    </location>
</feature>
<evidence type="ECO:0000259" key="10">
    <source>
        <dbReference type="PROSITE" id="PS51195"/>
    </source>
</evidence>
<feature type="compositionally biased region" description="Basic and acidic residues" evidence="7">
    <location>
        <begin position="1146"/>
        <end position="1156"/>
    </location>
</feature>
<protein>
    <submittedName>
        <fullName evidence="11">RNA helicase</fullName>
    </submittedName>
</protein>
<dbReference type="AlphaFoldDB" id="A0A0L0CU43"/>
<dbReference type="InterPro" id="IPR011545">
    <property type="entry name" value="DEAD/DEAH_box_helicase_dom"/>
</dbReference>
<dbReference type="EMBL" id="GG663929">
    <property type="protein sequence ID" value="KNC35823.1"/>
    <property type="molecule type" value="Genomic_DNA"/>
</dbReference>
<sequence>MKNKKKLFGPSSSNNTKSNKKKINKSKNKSKSKKNEKNEKRINIKKNNGLKKSKEDVSKRKDIDLLQNNKKKNILIKTNKNISKNKNGTKRYQWLFSDKDKKKEKVEESDLNNYSSSCSYDDKKKEKKKFVLYKKKKNKSNNNSNNSNNKKKKKKVILNSFQQLGLSENMCRSIASNLKYNKPTDIQKLCITKILHRRDVICISKTGSGKSLVYLCTLIDILKEHNKYYGIRGLIILPTKELVIQIYKLCKKICKNYFHLNINIIIGGVSIIKQFDILNQNLDILLCTPGRLSFLLQETKLSLEKVEILIIDEADRLLELNYYNDMNVIYKSLNNTSKQTILVSATLPTNVENYFKLKLNNPDVLFLTSDNTINEKVHLHFLFCRSYEKYALLLRLILIFKKKKLGKTMIFFCTKYHILFFSNILKHFKIHHSILYGNSDTSFRFEQINNFTKNEHIQFLLVTDVASRGINITSVQNVINYNLPFSPKLFIHRIGRACRTDISGYGISLLTYQDILYAYEICFFIGKKLKFFKKEKSVLDNDMEDISSKGFTSKGMDIEANTVVNEMSNVTNMNNDNDNKCGDNECGDNKCGDNECGDNYCGDNYCGDNECVDKVYYGDDKNKRDKSYTCSHKNNTNDIVYMGCVPHLNDYIEYIEDLKKRDTELMSLNKSILASYKLYYSMRPKVSKYVSTKCINKINKIGGLYKLSLYNHPHWIYENERCLPEDMRSTNENTTHEFLENEKEMDYTNDCVNNNNNNNNNNNDNNDGDVYMCNDQLNDEVDILFNNLINYISHNNNNNNISNENITNDLVQNEIKSDDQENDTTEIQNNEHYEESNIENVNANYDYSKNKLISIIHNFENKNSNNKIKTISDELKQKLNQLKEKNERYKSRRNYVLSNDVNEFMDTLTYQISDEEDENADIKNIPEMWKKIFLHSQGNNNSTSMNINDPSEHYMENKKKLSKRALKKLKKNENNDSNEFNNNNNINNNDNVNNIKNISFDDVLRIINEKKMKNDMRYNNTSTLDIKNPGFDLPPDETEELNKQRFVKKQIWDKKKRKFVLTEIDTFQTDEFGIKKKVNKNKDDKTNSITNLYEKWVKSTKKRIKNVGELEDENDIIPKTKLNKNKNKNKKGKKNKNQNKYNNDISDNHDNNSENDEKQYNINMLKLMHPEISEALSKNNKLTKKQQRIYKKYISGKYINATTQKDTNTLHNTAKQRKKQLQNRLRTDKKFRTKYLKIKKKKFENKMKRKHNLSSARERSLIILKNKK</sequence>
<dbReference type="InterPro" id="IPR044742">
    <property type="entry name" value="DEAD/DEAH_RhlB"/>
</dbReference>
<feature type="domain" description="DEAD-box RNA helicase Q" evidence="10">
    <location>
        <begin position="159"/>
        <end position="188"/>
    </location>
</feature>
<feature type="region of interest" description="Disordered" evidence="7">
    <location>
        <begin position="1"/>
        <end position="68"/>
    </location>
</feature>
<feature type="short sequence motif" description="Q motif" evidence="5">
    <location>
        <begin position="159"/>
        <end position="188"/>
    </location>
</feature>
<evidence type="ECO:0000259" key="9">
    <source>
        <dbReference type="PROSITE" id="PS51194"/>
    </source>
</evidence>
<dbReference type="InterPro" id="IPR014014">
    <property type="entry name" value="RNA_helicase_DEAD_Q_motif"/>
</dbReference>
<dbReference type="PANTHER" id="PTHR47959">
    <property type="entry name" value="ATP-DEPENDENT RNA HELICASE RHLE-RELATED"/>
    <property type="match status" value="1"/>
</dbReference>
<dbReference type="PROSITE" id="PS51192">
    <property type="entry name" value="HELICASE_ATP_BIND_1"/>
    <property type="match status" value="1"/>
</dbReference>
<dbReference type="InterPro" id="IPR027417">
    <property type="entry name" value="P-loop_NTPase"/>
</dbReference>
<evidence type="ECO:0000259" key="8">
    <source>
        <dbReference type="PROSITE" id="PS51192"/>
    </source>
</evidence>
<dbReference type="PROSITE" id="PS51194">
    <property type="entry name" value="HELICASE_CTER"/>
    <property type="match status" value="1"/>
</dbReference>
<dbReference type="Gene3D" id="3.40.50.300">
    <property type="entry name" value="P-loop containing nucleotide triphosphate hydrolases"/>
    <property type="match status" value="2"/>
</dbReference>
<evidence type="ECO:0000256" key="1">
    <source>
        <dbReference type="ARBA" id="ARBA00022741"/>
    </source>
</evidence>
<dbReference type="SUPFAM" id="SSF52540">
    <property type="entry name" value="P-loop containing nucleoside triphosphate hydrolases"/>
    <property type="match status" value="1"/>
</dbReference>
<feature type="region of interest" description="Disordered" evidence="7">
    <location>
        <begin position="1118"/>
        <end position="1156"/>
    </location>
</feature>
<keyword evidence="3 11" id="KW-0347">Helicase</keyword>
<dbReference type="GO" id="GO:0003676">
    <property type="term" value="F:nucleic acid binding"/>
    <property type="evidence" value="ECO:0007669"/>
    <property type="project" value="InterPro"/>
</dbReference>
<keyword evidence="4" id="KW-0067">ATP-binding</keyword>
<dbReference type="PANTHER" id="PTHR47959:SF8">
    <property type="entry name" value="RNA HELICASE"/>
    <property type="match status" value="1"/>
</dbReference>
<keyword evidence="2" id="KW-0378">Hydrolase</keyword>
<dbReference type="OrthoDB" id="10261375at2759"/>
<accession>A0A0L0CU43</accession>
<evidence type="ECO:0000256" key="4">
    <source>
        <dbReference type="ARBA" id="ARBA00022840"/>
    </source>
</evidence>
<dbReference type="GO" id="GO:0005829">
    <property type="term" value="C:cytosol"/>
    <property type="evidence" value="ECO:0007669"/>
    <property type="project" value="TreeGrafter"/>
</dbReference>
<dbReference type="Pfam" id="PF00271">
    <property type="entry name" value="Helicase_C"/>
    <property type="match status" value="1"/>
</dbReference>
<evidence type="ECO:0000313" key="11">
    <source>
        <dbReference type="EMBL" id="KNC35823.1"/>
    </source>
</evidence>
<evidence type="ECO:0000313" key="12">
    <source>
        <dbReference type="Proteomes" id="UP000054566"/>
    </source>
</evidence>
<evidence type="ECO:0000256" key="3">
    <source>
        <dbReference type="ARBA" id="ARBA00022806"/>
    </source>
</evidence>
<dbReference type="GO" id="GO:0005524">
    <property type="term" value="F:ATP binding"/>
    <property type="evidence" value="ECO:0007669"/>
    <property type="project" value="UniProtKB-KW"/>
</dbReference>
<dbReference type="Proteomes" id="UP000054566">
    <property type="component" value="Unassembled WGS sequence"/>
</dbReference>
<dbReference type="InterPro" id="IPR050079">
    <property type="entry name" value="DEAD_box_RNA_helicase"/>
</dbReference>
<dbReference type="CDD" id="cd18787">
    <property type="entry name" value="SF2_C_DEAD"/>
    <property type="match status" value="1"/>
</dbReference>
<evidence type="ECO:0000256" key="6">
    <source>
        <dbReference type="SAM" id="Coils"/>
    </source>
</evidence>
<gene>
    <name evidence="11" type="ORF">PFLG_00609</name>
</gene>
<feature type="region of interest" description="Disordered" evidence="7">
    <location>
        <begin position="132"/>
        <end position="152"/>
    </location>
</feature>
<feature type="compositionally biased region" description="Basic residues" evidence="7">
    <location>
        <begin position="18"/>
        <end position="32"/>
    </location>
</feature>
<evidence type="ECO:0000256" key="7">
    <source>
        <dbReference type="SAM" id="MobiDB-lite"/>
    </source>
</evidence>
<feature type="compositionally biased region" description="Basic and acidic residues" evidence="7">
    <location>
        <begin position="52"/>
        <end position="64"/>
    </location>
</feature>
<dbReference type="SMART" id="SM00490">
    <property type="entry name" value="HELICc"/>
    <property type="match status" value="1"/>
</dbReference>
<feature type="coiled-coil region" evidence="6">
    <location>
        <begin position="861"/>
        <end position="892"/>
    </location>
</feature>
<keyword evidence="6" id="KW-0175">Coiled coil</keyword>
<feature type="domain" description="Helicase C-terminal" evidence="9">
    <location>
        <begin position="392"/>
        <end position="547"/>
    </location>
</feature>
<dbReference type="GO" id="GO:0016787">
    <property type="term" value="F:hydrolase activity"/>
    <property type="evidence" value="ECO:0007669"/>
    <property type="project" value="UniProtKB-KW"/>
</dbReference>
<dbReference type="PROSITE" id="PS51195">
    <property type="entry name" value="Q_MOTIF"/>
    <property type="match status" value="1"/>
</dbReference>